<dbReference type="Pfam" id="PF00664">
    <property type="entry name" value="ABC_membrane"/>
    <property type="match status" value="1"/>
</dbReference>
<sequence>MRRQILADVESATTDAATSGDDMQIRIRGFLPRRKKRKDRDRRHQAERHKGKGRQSAYDEVDPVMEDRGKLILSETLVKGRMPFHVYLHYPRAAGLVSLLVAALCFASFRAASVGANFWLRQWTGDPVLTNQSTWGSEVFVNTNEYYLTVYGIFGVLQVVLLLAYNALYWVRTIQASSRLHDRMIRKLFRAPMAFFDTTPIGRIMNRVSTDMEIVDNLMPIIFRDLVSTFTVLLASVVVLVVVSPTSIVVLLPLAVFCYFSLASYVPMSRQCRRMEAVTRSPIFAHFSETITGAATIRAYRATQRFVQESKIRVDDNQKFYFAWMAGLRWIQMSLDGVTNVVIFMAAILEIVSPNPSGGAAGLSVSYALQVGIAGDIRSSKNQQSHFTLESCAHFRRRNFVLLVVQGFCGRCH</sequence>
<name>A0AAN9G7D3_9CAEN</name>
<organism evidence="12 13">
    <name type="scientific">Littorina saxatilis</name>
    <dbReference type="NCBI Taxonomy" id="31220"/>
    <lineage>
        <taxon>Eukaryota</taxon>
        <taxon>Metazoa</taxon>
        <taxon>Spiralia</taxon>
        <taxon>Lophotrochozoa</taxon>
        <taxon>Mollusca</taxon>
        <taxon>Gastropoda</taxon>
        <taxon>Caenogastropoda</taxon>
        <taxon>Littorinimorpha</taxon>
        <taxon>Littorinoidea</taxon>
        <taxon>Littorinidae</taxon>
        <taxon>Littorina</taxon>
    </lineage>
</organism>
<dbReference type="PROSITE" id="PS50929">
    <property type="entry name" value="ABC_TM1F"/>
    <property type="match status" value="1"/>
</dbReference>
<keyword evidence="3 10" id="KW-0812">Transmembrane</keyword>
<evidence type="ECO:0000256" key="4">
    <source>
        <dbReference type="ARBA" id="ARBA00022737"/>
    </source>
</evidence>
<gene>
    <name evidence="12" type="ORF">V1264_004891</name>
</gene>
<evidence type="ECO:0000256" key="3">
    <source>
        <dbReference type="ARBA" id="ARBA00022692"/>
    </source>
</evidence>
<keyword evidence="7 10" id="KW-1133">Transmembrane helix</keyword>
<evidence type="ECO:0000313" key="13">
    <source>
        <dbReference type="Proteomes" id="UP001374579"/>
    </source>
</evidence>
<proteinExistence type="predicted"/>
<feature type="transmembrane region" description="Helical" evidence="10">
    <location>
        <begin position="221"/>
        <end position="242"/>
    </location>
</feature>
<feature type="region of interest" description="Disordered" evidence="9">
    <location>
        <begin position="30"/>
        <end position="58"/>
    </location>
</feature>
<dbReference type="PANTHER" id="PTHR24223">
    <property type="entry name" value="ATP-BINDING CASSETTE SUB-FAMILY C"/>
    <property type="match status" value="1"/>
</dbReference>
<dbReference type="SUPFAM" id="SSF90123">
    <property type="entry name" value="ABC transporter transmembrane region"/>
    <property type="match status" value="1"/>
</dbReference>
<feature type="domain" description="ABC transmembrane type-1" evidence="11">
    <location>
        <begin position="100"/>
        <end position="371"/>
    </location>
</feature>
<dbReference type="GO" id="GO:0016020">
    <property type="term" value="C:membrane"/>
    <property type="evidence" value="ECO:0007669"/>
    <property type="project" value="UniProtKB-SubCell"/>
</dbReference>
<keyword evidence="6" id="KW-0067">ATP-binding</keyword>
<feature type="compositionally biased region" description="Basic residues" evidence="9">
    <location>
        <begin position="31"/>
        <end position="53"/>
    </location>
</feature>
<evidence type="ECO:0000256" key="7">
    <source>
        <dbReference type="ARBA" id="ARBA00022989"/>
    </source>
</evidence>
<dbReference type="EMBL" id="JBAMIC010000013">
    <property type="protein sequence ID" value="KAK7097996.1"/>
    <property type="molecule type" value="Genomic_DNA"/>
</dbReference>
<dbReference type="CDD" id="cd18603">
    <property type="entry name" value="ABC_6TM_MRP1_2_3_6_D2_like"/>
    <property type="match status" value="1"/>
</dbReference>
<dbReference type="FunFam" id="1.20.1560.10:FF:000013">
    <property type="entry name" value="ABC transporter C family member 2"/>
    <property type="match status" value="1"/>
</dbReference>
<evidence type="ECO:0000313" key="12">
    <source>
        <dbReference type="EMBL" id="KAK7097996.1"/>
    </source>
</evidence>
<keyword evidence="8 10" id="KW-0472">Membrane</keyword>
<dbReference type="AlphaFoldDB" id="A0AAN9G7D3"/>
<evidence type="ECO:0000256" key="9">
    <source>
        <dbReference type="SAM" id="MobiDB-lite"/>
    </source>
</evidence>
<evidence type="ECO:0000256" key="5">
    <source>
        <dbReference type="ARBA" id="ARBA00022741"/>
    </source>
</evidence>
<evidence type="ECO:0000259" key="11">
    <source>
        <dbReference type="PROSITE" id="PS50929"/>
    </source>
</evidence>
<keyword evidence="2" id="KW-0813">Transport</keyword>
<keyword evidence="13" id="KW-1185">Reference proteome</keyword>
<evidence type="ECO:0000256" key="2">
    <source>
        <dbReference type="ARBA" id="ARBA00022448"/>
    </source>
</evidence>
<dbReference type="InterPro" id="IPR036640">
    <property type="entry name" value="ABC1_TM_sf"/>
</dbReference>
<evidence type="ECO:0000256" key="1">
    <source>
        <dbReference type="ARBA" id="ARBA00004141"/>
    </source>
</evidence>
<comment type="subcellular location">
    <subcellularLocation>
        <location evidence="1">Membrane</location>
        <topology evidence="1">Multi-pass membrane protein</topology>
    </subcellularLocation>
</comment>
<keyword evidence="4" id="KW-0677">Repeat</keyword>
<feature type="transmembrane region" description="Helical" evidence="10">
    <location>
        <begin position="96"/>
        <end position="120"/>
    </location>
</feature>
<reference evidence="12 13" key="1">
    <citation type="submission" date="2024-02" db="EMBL/GenBank/DDBJ databases">
        <title>Chromosome-scale genome assembly of the rough periwinkle Littorina saxatilis.</title>
        <authorList>
            <person name="De Jode A."/>
            <person name="Faria R."/>
            <person name="Formenti G."/>
            <person name="Sims Y."/>
            <person name="Smith T.P."/>
            <person name="Tracey A."/>
            <person name="Wood J.M.D."/>
            <person name="Zagrodzka Z.B."/>
            <person name="Johannesson K."/>
            <person name="Butlin R.K."/>
            <person name="Leder E.H."/>
        </authorList>
    </citation>
    <scope>NUCLEOTIDE SEQUENCE [LARGE SCALE GENOMIC DNA]</scope>
    <source>
        <strain evidence="12">Snail1</strain>
        <tissue evidence="12">Muscle</tissue>
    </source>
</reference>
<dbReference type="InterPro" id="IPR011527">
    <property type="entry name" value="ABC1_TM_dom"/>
</dbReference>
<evidence type="ECO:0000256" key="10">
    <source>
        <dbReference type="SAM" id="Phobius"/>
    </source>
</evidence>
<feature type="transmembrane region" description="Helical" evidence="10">
    <location>
        <begin position="146"/>
        <end position="171"/>
    </location>
</feature>
<evidence type="ECO:0000256" key="6">
    <source>
        <dbReference type="ARBA" id="ARBA00022840"/>
    </source>
</evidence>
<feature type="transmembrane region" description="Helical" evidence="10">
    <location>
        <begin position="248"/>
        <end position="266"/>
    </location>
</feature>
<dbReference type="GO" id="GO:0005524">
    <property type="term" value="F:ATP binding"/>
    <property type="evidence" value="ECO:0007669"/>
    <property type="project" value="UniProtKB-KW"/>
</dbReference>
<dbReference type="InterPro" id="IPR050173">
    <property type="entry name" value="ABC_transporter_C-like"/>
</dbReference>
<dbReference type="Gene3D" id="1.20.1560.10">
    <property type="entry name" value="ABC transporter type 1, transmembrane domain"/>
    <property type="match status" value="1"/>
</dbReference>
<accession>A0AAN9G7D3</accession>
<dbReference type="Proteomes" id="UP001374579">
    <property type="component" value="Unassembled WGS sequence"/>
</dbReference>
<comment type="caution">
    <text evidence="12">The sequence shown here is derived from an EMBL/GenBank/DDBJ whole genome shotgun (WGS) entry which is preliminary data.</text>
</comment>
<dbReference type="GO" id="GO:0140359">
    <property type="term" value="F:ABC-type transporter activity"/>
    <property type="evidence" value="ECO:0007669"/>
    <property type="project" value="InterPro"/>
</dbReference>
<keyword evidence="5" id="KW-0547">Nucleotide-binding</keyword>
<evidence type="ECO:0000256" key="8">
    <source>
        <dbReference type="ARBA" id="ARBA00023136"/>
    </source>
</evidence>
<protein>
    <recommendedName>
        <fullName evidence="11">ABC transmembrane type-1 domain-containing protein</fullName>
    </recommendedName>
</protein>